<dbReference type="EMBL" id="LWLT01000001">
    <property type="status" value="NOT_ANNOTATED_CDS"/>
    <property type="molecule type" value="Genomic_DNA"/>
</dbReference>
<proteinExistence type="predicted"/>
<dbReference type="GeneTree" id="ENSGT00960000187239"/>
<gene>
    <name evidence="1" type="primary">LOC100861174</name>
</gene>
<organism evidence="1 2">
    <name type="scientific">Capra hircus</name>
    <name type="common">Goat</name>
    <dbReference type="NCBI Taxonomy" id="9925"/>
    <lineage>
        <taxon>Eukaryota</taxon>
        <taxon>Metazoa</taxon>
        <taxon>Chordata</taxon>
        <taxon>Craniata</taxon>
        <taxon>Vertebrata</taxon>
        <taxon>Euteleostomi</taxon>
        <taxon>Mammalia</taxon>
        <taxon>Eutheria</taxon>
        <taxon>Laurasiatheria</taxon>
        <taxon>Artiodactyla</taxon>
        <taxon>Ruminantia</taxon>
        <taxon>Pecora</taxon>
        <taxon>Bovidae</taxon>
        <taxon>Caprinae</taxon>
        <taxon>Capra</taxon>
    </lineage>
</organism>
<name>A0A452E889_CAPHI</name>
<sequence>MCDTSCPASCQPTCCVPSSCQEICCVPSSCQPACPALCCPAVGCRNPCGASRVALLCRPACCERSPCQASCCVPLSCKPVLYVPVCYKRIVYVIPSCQSSRFCQPSYPSLVCRPVP</sequence>
<reference evidence="1" key="3">
    <citation type="submission" date="2025-09" db="UniProtKB">
        <authorList>
            <consortium name="Ensembl"/>
        </authorList>
    </citation>
    <scope>IDENTIFICATION</scope>
</reference>
<protein>
    <submittedName>
        <fullName evidence="1">Uncharacterized protein</fullName>
    </submittedName>
</protein>
<dbReference type="Ensembl" id="ENSCHIT00000016114.1">
    <property type="protein sequence ID" value="ENSCHIP00000008355.1"/>
    <property type="gene ID" value="ENSCHIG00000011563.1"/>
</dbReference>
<dbReference type="Proteomes" id="UP000291000">
    <property type="component" value="Chromosome 1"/>
</dbReference>
<dbReference type="STRING" id="9925.ENSCHIP00000008355"/>
<accession>A0A452E889</accession>
<dbReference type="AlphaFoldDB" id="A0A452E889"/>
<dbReference type="Bgee" id="ENSCHIG00000011563">
    <property type="expression patterns" value="Expressed in skin of neck"/>
</dbReference>
<dbReference type="OMA" id="SCQSARF"/>
<reference evidence="1 2" key="1">
    <citation type="submission" date="2016-04" db="EMBL/GenBank/DDBJ databases">
        <title>Polished mammalian reference genomes with single-molecule sequencing and chromosome conformation capture applied to the Capra hircus genome.</title>
        <authorList>
            <person name="Bickhart D.M."/>
            <person name="Koren S."/>
            <person name="Rosen B."/>
            <person name="Hastie A."/>
            <person name="Liachko I."/>
            <person name="Sullivan S.T."/>
            <person name="Burton J."/>
            <person name="Sayre B.L."/>
            <person name="Huson H.J."/>
            <person name="Lee J."/>
            <person name="Lam E."/>
            <person name="Kelley C.M."/>
            <person name="Hutchison J.L."/>
            <person name="Zhou Y."/>
            <person name="Sun J."/>
            <person name="Crisa A."/>
            <person name="Schwartz J.C."/>
            <person name="Hammond J.A."/>
            <person name="Schroeder S.G."/>
            <person name="Liu G.E."/>
            <person name="Dunham M."/>
            <person name="Shendure J."/>
            <person name="Sonstegard T.S."/>
            <person name="Phillippy A.M."/>
            <person name="Van Tassell C.P."/>
            <person name="Smith T.P."/>
        </authorList>
    </citation>
    <scope>NUCLEOTIDE SEQUENCE [LARGE SCALE GENOMIC DNA]</scope>
</reference>
<evidence type="ECO:0000313" key="2">
    <source>
        <dbReference type="Proteomes" id="UP000291000"/>
    </source>
</evidence>
<reference evidence="1" key="2">
    <citation type="submission" date="2025-08" db="UniProtKB">
        <authorList>
            <consortium name="Ensembl"/>
        </authorList>
    </citation>
    <scope>IDENTIFICATION</scope>
</reference>
<evidence type="ECO:0000313" key="1">
    <source>
        <dbReference type="Ensembl" id="ENSCHIP00000008355.1"/>
    </source>
</evidence>
<keyword evidence="2" id="KW-1185">Reference proteome</keyword>